<keyword evidence="1" id="KW-0805">Transcription regulation</keyword>
<dbReference type="InterPro" id="IPR000551">
    <property type="entry name" value="MerR-type_HTH_dom"/>
</dbReference>
<dbReference type="EMBL" id="JBHMAG010000009">
    <property type="protein sequence ID" value="MFB9752220.1"/>
    <property type="molecule type" value="Genomic_DNA"/>
</dbReference>
<protein>
    <submittedName>
        <fullName evidence="5">MerR family transcriptional regulator</fullName>
    </submittedName>
</protein>
<dbReference type="Pfam" id="PF13411">
    <property type="entry name" value="MerR_1"/>
    <property type="match status" value="1"/>
</dbReference>
<evidence type="ECO:0000313" key="5">
    <source>
        <dbReference type="EMBL" id="MFB9752220.1"/>
    </source>
</evidence>
<organism evidence="5 6">
    <name type="scientific">Paenibacillus hodogayensis</name>
    <dbReference type="NCBI Taxonomy" id="279208"/>
    <lineage>
        <taxon>Bacteria</taxon>
        <taxon>Bacillati</taxon>
        <taxon>Bacillota</taxon>
        <taxon>Bacilli</taxon>
        <taxon>Bacillales</taxon>
        <taxon>Paenibacillaceae</taxon>
        <taxon>Paenibacillus</taxon>
    </lineage>
</organism>
<name>A0ABV5VV81_9BACL</name>
<evidence type="ECO:0000256" key="2">
    <source>
        <dbReference type="ARBA" id="ARBA00023125"/>
    </source>
</evidence>
<dbReference type="Proteomes" id="UP001589619">
    <property type="component" value="Unassembled WGS sequence"/>
</dbReference>
<sequence length="136" mass="15703">MKIGELAHRTGVSLRSLRYYEQQKLISPIRADNGYREYSPFAVEQVETIKFYLNMGFSTEQIGGFLNCVLQNKESFCRDVLPVYESKIAELDEQIRLLGRIRSNLHERVQAILEERRISPGIPIEGAMDDGNHDDR</sequence>
<dbReference type="PANTHER" id="PTHR30204">
    <property type="entry name" value="REDOX-CYCLING DRUG-SENSING TRANSCRIPTIONAL ACTIVATOR SOXR"/>
    <property type="match status" value="1"/>
</dbReference>
<evidence type="ECO:0000313" key="6">
    <source>
        <dbReference type="Proteomes" id="UP001589619"/>
    </source>
</evidence>
<dbReference type="Gene3D" id="1.10.1660.10">
    <property type="match status" value="1"/>
</dbReference>
<dbReference type="PANTHER" id="PTHR30204:SF94">
    <property type="entry name" value="HEAVY METAL-DEPENDENT TRANSCRIPTIONAL REGULATOR HI_0293-RELATED"/>
    <property type="match status" value="1"/>
</dbReference>
<evidence type="ECO:0000259" key="4">
    <source>
        <dbReference type="PROSITE" id="PS50937"/>
    </source>
</evidence>
<keyword evidence="3" id="KW-0804">Transcription</keyword>
<keyword evidence="6" id="KW-1185">Reference proteome</keyword>
<dbReference type="InterPro" id="IPR009061">
    <property type="entry name" value="DNA-bd_dom_put_sf"/>
</dbReference>
<evidence type="ECO:0000256" key="1">
    <source>
        <dbReference type="ARBA" id="ARBA00023015"/>
    </source>
</evidence>
<comment type="caution">
    <text evidence="5">The sequence shown here is derived from an EMBL/GenBank/DDBJ whole genome shotgun (WGS) entry which is preliminary data.</text>
</comment>
<dbReference type="SMART" id="SM00422">
    <property type="entry name" value="HTH_MERR"/>
    <property type="match status" value="1"/>
</dbReference>
<dbReference type="CDD" id="cd01282">
    <property type="entry name" value="HTH_MerR-like_sg3"/>
    <property type="match status" value="1"/>
</dbReference>
<keyword evidence="2" id="KW-0238">DNA-binding</keyword>
<dbReference type="PROSITE" id="PS50937">
    <property type="entry name" value="HTH_MERR_2"/>
    <property type="match status" value="1"/>
</dbReference>
<proteinExistence type="predicted"/>
<evidence type="ECO:0000256" key="3">
    <source>
        <dbReference type="ARBA" id="ARBA00023163"/>
    </source>
</evidence>
<dbReference type="SUPFAM" id="SSF46955">
    <property type="entry name" value="Putative DNA-binding domain"/>
    <property type="match status" value="1"/>
</dbReference>
<dbReference type="PRINTS" id="PR00040">
    <property type="entry name" value="HTHMERR"/>
</dbReference>
<accession>A0ABV5VV81</accession>
<dbReference type="RefSeq" id="WP_344911066.1">
    <property type="nucleotide sequence ID" value="NZ_BAAAYO010000010.1"/>
</dbReference>
<gene>
    <name evidence="5" type="ORF">ACFFNY_11695</name>
</gene>
<reference evidence="5 6" key="1">
    <citation type="submission" date="2024-09" db="EMBL/GenBank/DDBJ databases">
        <authorList>
            <person name="Sun Q."/>
            <person name="Mori K."/>
        </authorList>
    </citation>
    <scope>NUCLEOTIDE SEQUENCE [LARGE SCALE GENOMIC DNA]</scope>
    <source>
        <strain evidence="5 6">JCM 12520</strain>
    </source>
</reference>
<dbReference type="InterPro" id="IPR047057">
    <property type="entry name" value="MerR_fam"/>
</dbReference>
<feature type="domain" description="HTH merR-type" evidence="4">
    <location>
        <begin position="1"/>
        <end position="68"/>
    </location>
</feature>